<evidence type="ECO:0000313" key="2">
    <source>
        <dbReference type="Proteomes" id="UP000642070"/>
    </source>
</evidence>
<accession>A0A917UBF7</accession>
<dbReference type="AlphaFoldDB" id="A0A917UBF7"/>
<reference evidence="1" key="2">
    <citation type="submission" date="2020-09" db="EMBL/GenBank/DDBJ databases">
        <authorList>
            <person name="Sun Q."/>
            <person name="Ohkuma M."/>
        </authorList>
    </citation>
    <scope>NUCLEOTIDE SEQUENCE</scope>
    <source>
        <strain evidence="1">JCM 19831</strain>
    </source>
</reference>
<dbReference type="Proteomes" id="UP000642070">
    <property type="component" value="Unassembled WGS sequence"/>
</dbReference>
<reference evidence="1" key="1">
    <citation type="journal article" date="2014" name="Int. J. Syst. Evol. Microbiol.">
        <title>Complete genome sequence of Corynebacterium casei LMG S-19264T (=DSM 44701T), isolated from a smear-ripened cheese.</title>
        <authorList>
            <consortium name="US DOE Joint Genome Institute (JGI-PGF)"/>
            <person name="Walter F."/>
            <person name="Albersmeier A."/>
            <person name="Kalinowski J."/>
            <person name="Ruckert C."/>
        </authorList>
    </citation>
    <scope>NUCLEOTIDE SEQUENCE</scope>
    <source>
        <strain evidence="1">JCM 19831</strain>
    </source>
</reference>
<dbReference type="RefSeq" id="WP_190255557.1">
    <property type="nucleotide sequence ID" value="NZ_BMPI01000058.1"/>
</dbReference>
<keyword evidence="2" id="KW-1185">Reference proteome</keyword>
<dbReference type="EMBL" id="BMPI01000058">
    <property type="protein sequence ID" value="GGM68618.1"/>
    <property type="molecule type" value="Genomic_DNA"/>
</dbReference>
<name>A0A917UBF7_9ACTN</name>
<organism evidence="1 2">
    <name type="scientific">Dactylosporangium sucinum</name>
    <dbReference type="NCBI Taxonomy" id="1424081"/>
    <lineage>
        <taxon>Bacteria</taxon>
        <taxon>Bacillati</taxon>
        <taxon>Actinomycetota</taxon>
        <taxon>Actinomycetes</taxon>
        <taxon>Micromonosporales</taxon>
        <taxon>Micromonosporaceae</taxon>
        <taxon>Dactylosporangium</taxon>
    </lineage>
</organism>
<gene>
    <name evidence="1" type="ORF">GCM10007977_082980</name>
</gene>
<comment type="caution">
    <text evidence="1">The sequence shown here is derived from an EMBL/GenBank/DDBJ whole genome shotgun (WGS) entry which is preliminary data.</text>
</comment>
<sequence length="118" mass="12323">MAASVAAYLRGVVVEPPAQPLADGARDVLQEQDEPAGGLVECGEAAPDGVRAVPVGDPLLDVVVLGDAAGGHLLHGAAPTRRYRSIRSPSTRPSLHQGQLFGRWPPTGDLGMLRWSLI</sequence>
<evidence type="ECO:0000313" key="1">
    <source>
        <dbReference type="EMBL" id="GGM68618.1"/>
    </source>
</evidence>
<protein>
    <submittedName>
        <fullName evidence="1">Uncharacterized protein</fullName>
    </submittedName>
</protein>
<proteinExistence type="predicted"/>